<dbReference type="InterPro" id="IPR009104">
    <property type="entry name" value="Anemon_actinoporin-like"/>
</dbReference>
<evidence type="ECO:0000256" key="4">
    <source>
        <dbReference type="ARBA" id="ARBA00023298"/>
    </source>
</evidence>
<dbReference type="PANTHER" id="PTHR40388:SF2">
    <property type="entry name" value="ACTINOPORIN-LIKE PROTEIN"/>
    <property type="match status" value="1"/>
</dbReference>
<dbReference type="SUPFAM" id="SSF63724">
    <property type="entry name" value="Cytolysin/lectin"/>
    <property type="match status" value="2"/>
</dbReference>
<keyword evidence="5" id="KW-0166">Nematocyst</keyword>
<dbReference type="Gene3D" id="2.60.270.20">
    <property type="entry name" value="Cytolysin/lectin"/>
    <property type="match status" value="2"/>
</dbReference>
<keyword evidence="4" id="KW-0472">Membrane</keyword>
<evidence type="ECO:0000313" key="7">
    <source>
        <dbReference type="Proteomes" id="UP001557470"/>
    </source>
</evidence>
<evidence type="ECO:0000256" key="2">
    <source>
        <dbReference type="ARBA" id="ARBA00004532"/>
    </source>
</evidence>
<comment type="caution">
    <text evidence="6">The sequence shown here is derived from an EMBL/GenBank/DDBJ whole genome shotgun (WGS) entry which is preliminary data.</text>
</comment>
<dbReference type="InterPro" id="IPR050677">
    <property type="entry name" value="Actinoporin_PFT"/>
</dbReference>
<reference evidence="6 7" key="1">
    <citation type="submission" date="2024-06" db="EMBL/GenBank/DDBJ databases">
        <authorList>
            <person name="Pan Q."/>
            <person name="Wen M."/>
            <person name="Jouanno E."/>
            <person name="Zahm M."/>
            <person name="Klopp C."/>
            <person name="Cabau C."/>
            <person name="Louis A."/>
            <person name="Berthelot C."/>
            <person name="Parey E."/>
            <person name="Roest Crollius H."/>
            <person name="Montfort J."/>
            <person name="Robinson-Rechavi M."/>
            <person name="Bouchez O."/>
            <person name="Lampietro C."/>
            <person name="Lopez Roques C."/>
            <person name="Donnadieu C."/>
            <person name="Postlethwait J."/>
            <person name="Bobe J."/>
            <person name="Verreycken H."/>
            <person name="Guiguen Y."/>
        </authorList>
    </citation>
    <scope>NUCLEOTIDE SEQUENCE [LARGE SCALE GENOMIC DNA]</scope>
    <source>
        <strain evidence="6">Up_M1</strain>
        <tissue evidence="6">Testis</tissue>
    </source>
</reference>
<keyword evidence="3" id="KW-1052">Target cell membrane</keyword>
<name>A0ABD0X4B5_UMBPY</name>
<evidence type="ECO:0000256" key="1">
    <source>
        <dbReference type="ARBA" id="ARBA00004175"/>
    </source>
</evidence>
<dbReference type="AlphaFoldDB" id="A0ABD0X4B5"/>
<organism evidence="6 7">
    <name type="scientific">Umbra pygmaea</name>
    <name type="common">Eastern mudminnow</name>
    <dbReference type="NCBI Taxonomy" id="75934"/>
    <lineage>
        <taxon>Eukaryota</taxon>
        <taxon>Metazoa</taxon>
        <taxon>Chordata</taxon>
        <taxon>Craniata</taxon>
        <taxon>Vertebrata</taxon>
        <taxon>Euteleostomi</taxon>
        <taxon>Actinopterygii</taxon>
        <taxon>Neopterygii</taxon>
        <taxon>Teleostei</taxon>
        <taxon>Protacanthopterygii</taxon>
        <taxon>Esociformes</taxon>
        <taxon>Umbridae</taxon>
        <taxon>Umbra</taxon>
    </lineage>
</organism>
<dbReference type="EMBL" id="JAGEUA010000003">
    <property type="protein sequence ID" value="KAL0992797.1"/>
    <property type="molecule type" value="Genomic_DNA"/>
</dbReference>
<evidence type="ECO:0000256" key="5">
    <source>
        <dbReference type="ARBA" id="ARBA00023331"/>
    </source>
</evidence>
<proteinExistence type="predicted"/>
<keyword evidence="7" id="KW-1185">Reference proteome</keyword>
<dbReference type="PANTHER" id="PTHR40388">
    <property type="entry name" value="BRYOPORIN"/>
    <property type="match status" value="1"/>
</dbReference>
<sequence>MPENAEFVSATLTTNRNCTVEITNATTGYCLINPKVHMTSGYCYHPPQPTVRVNNTEVCSFTKEDDTATGAVGVLTYDLFHMQSRVCSERVAIMFSVPYDYNFYKNWLGVGVFEVARACDKQLYQHMYQDKDFRQFARSEANGSGLEYKATYVDLRATMSNVGKSIIKPPFRCVFAKRFSRPERTRFKGILKNQSKMAESAETVVANLTSKRNVTIEISNLTNNYCLINPRVFLESGDTYNPPQPTVRPLKTEVCTFSKTCAKATGSVGVMTYDLFERSRNDHVETLALMFAVPWDYNIYKNWFAVGIFNKGKACDGALYKEMYYEKNQQGFIREEANGSGLNYVGNYLDIKATMSPMGRAIMKVEVWDKLFTSTQQAL</sequence>
<dbReference type="GO" id="GO:0042151">
    <property type="term" value="C:nematocyst"/>
    <property type="evidence" value="ECO:0007669"/>
    <property type="project" value="UniProtKB-SubCell"/>
</dbReference>
<dbReference type="GO" id="GO:0044218">
    <property type="term" value="C:other organism cell membrane"/>
    <property type="evidence" value="ECO:0007669"/>
    <property type="project" value="UniProtKB-KW"/>
</dbReference>
<gene>
    <name evidence="6" type="ORF">UPYG_G00098570</name>
</gene>
<evidence type="ECO:0000313" key="6">
    <source>
        <dbReference type="EMBL" id="KAL0992797.1"/>
    </source>
</evidence>
<comment type="subcellular location">
    <subcellularLocation>
        <location evidence="2">Nematocyst</location>
    </subcellularLocation>
    <subcellularLocation>
        <location evidence="1">Target cell membrane</location>
    </subcellularLocation>
</comment>
<evidence type="ECO:0000256" key="3">
    <source>
        <dbReference type="ARBA" id="ARBA00022537"/>
    </source>
</evidence>
<dbReference type="Proteomes" id="UP001557470">
    <property type="component" value="Unassembled WGS sequence"/>
</dbReference>
<dbReference type="InterPro" id="IPR015926">
    <property type="entry name" value="Cytolysin/lectin"/>
</dbReference>
<accession>A0ABD0X4B5</accession>
<protein>
    <submittedName>
        <fullName evidence="6">Uncharacterized protein</fullName>
    </submittedName>
</protein>
<dbReference type="Pfam" id="PF06369">
    <property type="entry name" value="Anemone_cytotox"/>
    <property type="match status" value="2"/>
</dbReference>
<keyword evidence="4" id="KW-1053">Target membrane</keyword>